<evidence type="ECO:0000313" key="5">
    <source>
        <dbReference type="RefSeq" id="XP_014669776.1"/>
    </source>
</evidence>
<proteinExistence type="inferred from homology"/>
<dbReference type="InterPro" id="IPR004328">
    <property type="entry name" value="BRO1_dom"/>
</dbReference>
<dbReference type="SMART" id="SM01041">
    <property type="entry name" value="BRO1"/>
    <property type="match status" value="1"/>
</dbReference>
<dbReference type="RefSeq" id="XP_014669776.1">
    <property type="nucleotide sequence ID" value="XM_014814290.1"/>
</dbReference>
<dbReference type="Proteomes" id="UP000695022">
    <property type="component" value="Unplaced"/>
</dbReference>
<reference evidence="5" key="1">
    <citation type="submission" date="2025-08" db="UniProtKB">
        <authorList>
            <consortium name="RefSeq"/>
        </authorList>
    </citation>
    <scope>IDENTIFICATION</scope>
</reference>
<dbReference type="Gene3D" id="1.25.40.280">
    <property type="entry name" value="alix/aip1 like domains"/>
    <property type="match status" value="1"/>
</dbReference>
<dbReference type="Pfam" id="PF03097">
    <property type="entry name" value="BRO1"/>
    <property type="match status" value="1"/>
</dbReference>
<dbReference type="PROSITE" id="PS51180">
    <property type="entry name" value="BRO1"/>
    <property type="match status" value="1"/>
</dbReference>
<dbReference type="InterPro" id="IPR038499">
    <property type="entry name" value="BRO1_sf"/>
</dbReference>
<feature type="compositionally biased region" description="Basic and acidic residues" evidence="2">
    <location>
        <begin position="341"/>
        <end position="350"/>
    </location>
</feature>
<evidence type="ECO:0000259" key="3">
    <source>
        <dbReference type="PROSITE" id="PS51180"/>
    </source>
</evidence>
<comment type="similarity">
    <text evidence="1">Belongs to the BROX family.</text>
</comment>
<accession>A0ABM1EC55</accession>
<evidence type="ECO:0000256" key="1">
    <source>
        <dbReference type="ARBA" id="ARBA00008901"/>
    </source>
</evidence>
<protein>
    <submittedName>
        <fullName evidence="5">BRO1 domain-containing protein BROX-like</fullName>
    </submittedName>
</protein>
<keyword evidence="4" id="KW-1185">Reference proteome</keyword>
<dbReference type="PANTHER" id="PTHR23032">
    <property type="entry name" value="BRO1 DOMAIN-CONTAINING PROTEIN BROX"/>
    <property type="match status" value="1"/>
</dbReference>
<feature type="domain" description="BRO1" evidence="3">
    <location>
        <begin position="1"/>
        <end position="366"/>
    </location>
</feature>
<evidence type="ECO:0000313" key="4">
    <source>
        <dbReference type="Proteomes" id="UP000695022"/>
    </source>
</evidence>
<feature type="compositionally biased region" description="Polar residues" evidence="2">
    <location>
        <begin position="351"/>
        <end position="366"/>
    </location>
</feature>
<sequence>MEAAITGYLSLLEGFITASDGAGGESKLRYAVNFKWTNSMLGLSVVEQQDAIFDFCCILVNIGLWYTKHAAVVAGKDGISMDEAKDVHKCLRKAAGVFQLVKDEKGKLLQQEMVTAPGADLDSRILDAYMHQSVAEAQEVTVARAIELKHAASLTSALANETSKIFQSALVSLQTLEDPVFGKWKIYLQLKHAIYQAYAYTYMGENLLAQDQGGSAVSAMKQALKWYESSELLCKEYAAAKGPGLSAKPESHLFFRRLGPLVRRILEKAERENGFIYHQNVPEEPPELELKATYGLAKPEEFSLSKISSEWTPAVYSAFDLSRGMKEDAKKSAGGGQTTEKLPEMQEKSSGHSGNDQNNTSGCILS</sequence>
<dbReference type="GeneID" id="106810832"/>
<gene>
    <name evidence="5" type="primary">LOC106810832</name>
</gene>
<dbReference type="PANTHER" id="PTHR23032:SF13">
    <property type="entry name" value="BRO1 DOMAIN-CONTAINING PROTEIN BROX"/>
    <property type="match status" value="1"/>
</dbReference>
<name>A0ABM1EC55_PRICU</name>
<evidence type="ECO:0000256" key="2">
    <source>
        <dbReference type="SAM" id="MobiDB-lite"/>
    </source>
</evidence>
<feature type="region of interest" description="Disordered" evidence="2">
    <location>
        <begin position="326"/>
        <end position="366"/>
    </location>
</feature>
<dbReference type="InterPro" id="IPR038898">
    <property type="entry name" value="BROX"/>
</dbReference>
<organism evidence="4 5">
    <name type="scientific">Priapulus caudatus</name>
    <name type="common">Priapulid worm</name>
    <dbReference type="NCBI Taxonomy" id="37621"/>
    <lineage>
        <taxon>Eukaryota</taxon>
        <taxon>Metazoa</taxon>
        <taxon>Ecdysozoa</taxon>
        <taxon>Scalidophora</taxon>
        <taxon>Priapulida</taxon>
        <taxon>Priapulimorpha</taxon>
        <taxon>Priapulimorphida</taxon>
        <taxon>Priapulidae</taxon>
        <taxon>Priapulus</taxon>
    </lineage>
</organism>